<dbReference type="InterPro" id="IPR049450">
    <property type="entry name" value="ACOT8-like_C"/>
</dbReference>
<keyword evidence="4" id="KW-1185">Reference proteome</keyword>
<dbReference type="InterPro" id="IPR029069">
    <property type="entry name" value="HotDog_dom_sf"/>
</dbReference>
<dbReference type="SUPFAM" id="SSF54637">
    <property type="entry name" value="Thioesterase/thiol ester dehydrase-isomerase"/>
    <property type="match status" value="1"/>
</dbReference>
<reference evidence="3 4" key="1">
    <citation type="submission" date="2020-11" db="EMBL/GenBank/DDBJ databases">
        <title>Arthrobacter antarcticus sp. nov., isolated from Antarctic Soil.</title>
        <authorList>
            <person name="Li J."/>
        </authorList>
    </citation>
    <scope>NUCLEOTIDE SEQUENCE [LARGE SCALE GENOMIC DNA]</scope>
    <source>
        <strain evidence="3 4">Z1-20</strain>
    </source>
</reference>
<sequence>MIREHGDVPTGSNGQNYFYRSLSDGHYESSVHTQGAWNPHEQHMAPVSGVMTRELELHRPRPELRMARISFDILGIIPGGKFRIETKIIRPGKTIELLQAELIANERVAVRATAWRLQRGQTAAVAAVEDPAMAPLAEAGEWHDLDKWPGGYIASLEARVVPGHRPGHGQVWIRSPYPMVEGEPTTDMVRLMGLVDTANGIASRVPPGPGSYMFPNVDLSIHLHREPVGEWLGLDTSVTFGTDGIGLTNTVLNDAHGPFGVAAQILTVRELPEA</sequence>
<proteinExistence type="predicted"/>
<name>A0A931CLW5_9MICC</name>
<protein>
    <submittedName>
        <fullName evidence="3">Thioesterase family protein</fullName>
    </submittedName>
</protein>
<dbReference type="Pfam" id="PF20789">
    <property type="entry name" value="4HBT_3C"/>
    <property type="match status" value="1"/>
</dbReference>
<dbReference type="EMBL" id="JADNYM010000019">
    <property type="protein sequence ID" value="MBG0740658.1"/>
    <property type="molecule type" value="Genomic_DNA"/>
</dbReference>
<dbReference type="InterPro" id="IPR042171">
    <property type="entry name" value="Acyl-CoA_hotdog"/>
</dbReference>
<dbReference type="AlphaFoldDB" id="A0A931CLW5"/>
<evidence type="ECO:0000313" key="4">
    <source>
        <dbReference type="Proteomes" id="UP000655366"/>
    </source>
</evidence>
<dbReference type="Proteomes" id="UP000655366">
    <property type="component" value="Unassembled WGS sequence"/>
</dbReference>
<evidence type="ECO:0000259" key="2">
    <source>
        <dbReference type="Pfam" id="PF20789"/>
    </source>
</evidence>
<feature type="domain" description="Acyl-CoA thioesterase-like C-terminal" evidence="2">
    <location>
        <begin position="143"/>
        <end position="268"/>
    </location>
</feature>
<accession>A0A931CLW5</accession>
<evidence type="ECO:0000313" key="3">
    <source>
        <dbReference type="EMBL" id="MBG0740658.1"/>
    </source>
</evidence>
<comment type="caution">
    <text evidence="3">The sequence shown here is derived from an EMBL/GenBank/DDBJ whole genome shotgun (WGS) entry which is preliminary data.</text>
</comment>
<evidence type="ECO:0000259" key="1">
    <source>
        <dbReference type="Pfam" id="PF13622"/>
    </source>
</evidence>
<gene>
    <name evidence="3" type="ORF">IV500_14860</name>
</gene>
<dbReference type="Gene3D" id="2.40.160.210">
    <property type="entry name" value="Acyl-CoA thioesterase, double hotdog domain"/>
    <property type="match status" value="1"/>
</dbReference>
<dbReference type="InterPro" id="IPR049449">
    <property type="entry name" value="TesB_ACOT8-like_N"/>
</dbReference>
<feature type="domain" description="Acyl-CoA thioesterase-like N-terminal HotDog" evidence="1">
    <location>
        <begin position="35"/>
        <end position="116"/>
    </location>
</feature>
<dbReference type="RefSeq" id="WP_196397610.1">
    <property type="nucleotide sequence ID" value="NZ_JADNYM010000019.1"/>
</dbReference>
<organism evidence="3 4">
    <name type="scientific">Arthrobacter terrae</name>
    <dbReference type="NCBI Taxonomy" id="2935737"/>
    <lineage>
        <taxon>Bacteria</taxon>
        <taxon>Bacillati</taxon>
        <taxon>Actinomycetota</taxon>
        <taxon>Actinomycetes</taxon>
        <taxon>Micrococcales</taxon>
        <taxon>Micrococcaceae</taxon>
        <taxon>Arthrobacter</taxon>
    </lineage>
</organism>
<dbReference type="Pfam" id="PF13622">
    <property type="entry name" value="4HBT_3"/>
    <property type="match status" value="1"/>
</dbReference>